<dbReference type="InterPro" id="IPR019819">
    <property type="entry name" value="Carboxylesterase_B_CS"/>
</dbReference>
<dbReference type="InterPro" id="IPR019826">
    <property type="entry name" value="Carboxylesterase_B_AS"/>
</dbReference>
<evidence type="ECO:0000256" key="16">
    <source>
        <dbReference type="ARBA" id="ARBA00042339"/>
    </source>
</evidence>
<evidence type="ECO:0000256" key="7">
    <source>
        <dbReference type="ARBA" id="ARBA00023157"/>
    </source>
</evidence>
<dbReference type="GO" id="GO:0006581">
    <property type="term" value="P:acetylcholine catabolic process"/>
    <property type="evidence" value="ECO:0007669"/>
    <property type="project" value="TreeGrafter"/>
</dbReference>
<evidence type="ECO:0000256" key="1">
    <source>
        <dbReference type="ARBA" id="ARBA00004613"/>
    </source>
</evidence>
<dbReference type="GO" id="GO:0005886">
    <property type="term" value="C:plasma membrane"/>
    <property type="evidence" value="ECO:0007669"/>
    <property type="project" value="TreeGrafter"/>
</dbReference>
<dbReference type="SUPFAM" id="SSF53474">
    <property type="entry name" value="alpha/beta-Hydrolases"/>
    <property type="match status" value="1"/>
</dbReference>
<evidence type="ECO:0000256" key="10">
    <source>
        <dbReference type="ARBA" id="ARBA00037444"/>
    </source>
</evidence>
<evidence type="ECO:0000256" key="17">
    <source>
        <dbReference type="ARBA" id="ARBA00042391"/>
    </source>
</evidence>
<dbReference type="Proteomes" id="UP001460270">
    <property type="component" value="Unassembled WGS sequence"/>
</dbReference>
<comment type="similarity">
    <text evidence="2">Belongs to the type-B carboxylesterase/lipase family.</text>
</comment>
<comment type="caution">
    <text evidence="21">The sequence shown here is derived from an EMBL/GenBank/DDBJ whole genome shotgun (WGS) entry which is preliminary data.</text>
</comment>
<organism evidence="21 22">
    <name type="scientific">Mugilogobius chulae</name>
    <name type="common">yellowstripe goby</name>
    <dbReference type="NCBI Taxonomy" id="88201"/>
    <lineage>
        <taxon>Eukaryota</taxon>
        <taxon>Metazoa</taxon>
        <taxon>Chordata</taxon>
        <taxon>Craniata</taxon>
        <taxon>Vertebrata</taxon>
        <taxon>Euteleostomi</taxon>
        <taxon>Actinopterygii</taxon>
        <taxon>Neopterygii</taxon>
        <taxon>Teleostei</taxon>
        <taxon>Neoteleostei</taxon>
        <taxon>Acanthomorphata</taxon>
        <taxon>Gobiaria</taxon>
        <taxon>Gobiiformes</taxon>
        <taxon>Gobioidei</taxon>
        <taxon>Gobiidae</taxon>
        <taxon>Gobionellinae</taxon>
        <taxon>Mugilogobius</taxon>
    </lineage>
</organism>
<dbReference type="Gene3D" id="3.40.50.1820">
    <property type="entry name" value="alpha/beta hydrolase"/>
    <property type="match status" value="1"/>
</dbReference>
<evidence type="ECO:0000259" key="20">
    <source>
        <dbReference type="Pfam" id="PF00135"/>
    </source>
</evidence>
<dbReference type="PANTHER" id="PTHR43918">
    <property type="entry name" value="ACETYLCHOLINESTERASE"/>
    <property type="match status" value="1"/>
</dbReference>
<evidence type="ECO:0000256" key="12">
    <source>
        <dbReference type="ARBA" id="ARBA00039154"/>
    </source>
</evidence>
<keyword evidence="5" id="KW-0597">Phosphoprotein</keyword>
<evidence type="ECO:0000256" key="15">
    <source>
        <dbReference type="ARBA" id="ARBA00041941"/>
    </source>
</evidence>
<comment type="subunit">
    <text evidence="11">Homotetramer; disulfide-linked. Dimer of dimers.</text>
</comment>
<reference evidence="22" key="1">
    <citation type="submission" date="2024-04" db="EMBL/GenBank/DDBJ databases">
        <title>Salinicola lusitanus LLJ914,a marine bacterium isolated from the Okinawa Trough.</title>
        <authorList>
            <person name="Li J."/>
        </authorList>
    </citation>
    <scope>NUCLEOTIDE SEQUENCE [LARGE SCALE GENOMIC DNA]</scope>
</reference>
<evidence type="ECO:0000256" key="18">
    <source>
        <dbReference type="PIRSR" id="PIRSR600997-1"/>
    </source>
</evidence>
<evidence type="ECO:0000256" key="13">
    <source>
        <dbReference type="ARBA" id="ARBA00040396"/>
    </source>
</evidence>
<evidence type="ECO:0000256" key="6">
    <source>
        <dbReference type="ARBA" id="ARBA00022801"/>
    </source>
</evidence>
<dbReference type="AlphaFoldDB" id="A0AAW0NZ24"/>
<dbReference type="PANTHER" id="PTHR43918:SF5">
    <property type="entry name" value="CHOLINESTERASE"/>
    <property type="match status" value="1"/>
</dbReference>
<protein>
    <recommendedName>
        <fullName evidence="13">Cholinesterase</fullName>
        <ecNumber evidence="12">3.1.1.8</ecNumber>
    </recommendedName>
    <alternativeName>
        <fullName evidence="14">Acylcholine acylhydrolase</fullName>
    </alternativeName>
    <alternativeName>
        <fullName evidence="16">Butyrylcholine esterase</fullName>
    </alternativeName>
    <alternativeName>
        <fullName evidence="17">Choline esterase II</fullName>
    </alternativeName>
    <alternativeName>
        <fullName evidence="15">Pseudocholinesterase</fullName>
    </alternativeName>
</protein>
<dbReference type="EC" id="3.1.1.8" evidence="12"/>
<dbReference type="EMBL" id="JBBPFD010000010">
    <property type="protein sequence ID" value="KAK7909771.1"/>
    <property type="molecule type" value="Genomic_DNA"/>
</dbReference>
<keyword evidence="4" id="KW-0964">Secreted</keyword>
<feature type="chain" id="PRO_5043575622" description="Cholinesterase" evidence="19">
    <location>
        <begin position="19"/>
        <end position="740"/>
    </location>
</feature>
<feature type="domain" description="Carboxylesterase type B" evidence="20">
    <location>
        <begin position="197"/>
        <end position="698"/>
    </location>
</feature>
<dbReference type="InterPro" id="IPR050654">
    <property type="entry name" value="AChE-related_enzymes"/>
</dbReference>
<dbReference type="PRINTS" id="PR00878">
    <property type="entry name" value="CHOLNESTRASE"/>
</dbReference>
<dbReference type="PROSITE" id="PS00941">
    <property type="entry name" value="CARBOXYLESTERASE_B_2"/>
    <property type="match status" value="1"/>
</dbReference>
<feature type="signal peptide" evidence="19">
    <location>
        <begin position="1"/>
        <end position="18"/>
    </location>
</feature>
<name>A0AAW0NZ24_9GOBI</name>
<dbReference type="GO" id="GO:0003990">
    <property type="term" value="F:acetylcholinesterase activity"/>
    <property type="evidence" value="ECO:0007669"/>
    <property type="project" value="TreeGrafter"/>
</dbReference>
<evidence type="ECO:0000256" key="14">
    <source>
        <dbReference type="ARBA" id="ARBA00041860"/>
    </source>
</evidence>
<dbReference type="FunFam" id="3.40.50.1820:FF:000029">
    <property type="entry name" value="Acetylcholinesterase"/>
    <property type="match status" value="1"/>
</dbReference>
<evidence type="ECO:0000256" key="5">
    <source>
        <dbReference type="ARBA" id="ARBA00022553"/>
    </source>
</evidence>
<keyword evidence="7" id="KW-1015">Disulfide bond</keyword>
<dbReference type="GO" id="GO:0005615">
    <property type="term" value="C:extracellular space"/>
    <property type="evidence" value="ECO:0007669"/>
    <property type="project" value="TreeGrafter"/>
</dbReference>
<feature type="active site" description="Acyl-ester intermediate" evidence="18">
    <location>
        <position position="378"/>
    </location>
</feature>
<evidence type="ECO:0000313" key="21">
    <source>
        <dbReference type="EMBL" id="KAK7909771.1"/>
    </source>
</evidence>
<accession>A0AAW0NZ24</accession>
<evidence type="ECO:0000256" key="9">
    <source>
        <dbReference type="ARBA" id="ARBA00036543"/>
    </source>
</evidence>
<proteinExistence type="inferred from homology"/>
<evidence type="ECO:0000256" key="4">
    <source>
        <dbReference type="ARBA" id="ARBA00022525"/>
    </source>
</evidence>
<evidence type="ECO:0000256" key="19">
    <source>
        <dbReference type="SAM" id="SignalP"/>
    </source>
</evidence>
<gene>
    <name evidence="21" type="ORF">WMY93_014455</name>
</gene>
<evidence type="ECO:0000256" key="3">
    <source>
        <dbReference type="ARBA" id="ARBA00022487"/>
    </source>
</evidence>
<dbReference type="Pfam" id="PF00135">
    <property type="entry name" value="COesterase"/>
    <property type="match status" value="1"/>
</dbReference>
<keyword evidence="19" id="KW-0732">Signal</keyword>
<keyword evidence="8" id="KW-0325">Glycoprotein</keyword>
<dbReference type="PROSITE" id="PS00122">
    <property type="entry name" value="CARBOXYLESTERASE_B_1"/>
    <property type="match status" value="1"/>
</dbReference>
<keyword evidence="22" id="KW-1185">Reference proteome</keyword>
<keyword evidence="3" id="KW-0719">Serine esterase</keyword>
<evidence type="ECO:0000256" key="11">
    <source>
        <dbReference type="ARBA" id="ARBA00038819"/>
    </source>
</evidence>
<comment type="subcellular location">
    <subcellularLocation>
        <location evidence="1">Secreted</location>
    </subcellularLocation>
</comment>
<dbReference type="GO" id="GO:0019695">
    <property type="term" value="P:choline metabolic process"/>
    <property type="evidence" value="ECO:0007669"/>
    <property type="project" value="TreeGrafter"/>
</dbReference>
<feature type="active site" description="Charge relay system" evidence="18">
    <location>
        <position position="617"/>
    </location>
</feature>
<keyword evidence="6" id="KW-0378">Hydrolase</keyword>
<evidence type="ECO:0000256" key="2">
    <source>
        <dbReference type="ARBA" id="ARBA00005964"/>
    </source>
</evidence>
<evidence type="ECO:0000256" key="8">
    <source>
        <dbReference type="ARBA" id="ARBA00023180"/>
    </source>
</evidence>
<dbReference type="InterPro" id="IPR000997">
    <property type="entry name" value="Cholinesterase"/>
</dbReference>
<comment type="catalytic activity">
    <reaction evidence="9">
        <text>an acylcholine + H2O = a carboxylate + choline + H(+)</text>
        <dbReference type="Rhea" id="RHEA:21964"/>
        <dbReference type="ChEBI" id="CHEBI:15354"/>
        <dbReference type="ChEBI" id="CHEBI:15377"/>
        <dbReference type="ChEBI" id="CHEBI:15378"/>
        <dbReference type="ChEBI" id="CHEBI:29067"/>
        <dbReference type="ChEBI" id="CHEBI:35287"/>
        <dbReference type="EC" id="3.1.1.8"/>
    </reaction>
</comment>
<sequence length="740" mass="81452">MNECPAWLCSCLPVSVSALFYLCSCPCRVSAPVLSLLLSLSCLCSCPISVPVLSLLIPCLCSFPYSVSSPVLSLPLSYLYSCPYPVSTLDLSLLLLILSLSCSPFVQHASHAHSQCSWPALPCASGAAAGGAETSPRLFHPIRDTTERLHPPLHELTHSPAANSRGLSMASPLCSLISLSLLLLPFVTTTSFKSENLIIQTKDGKVRGVLQPVLDGHVREFLGIPYAKPPVGPLRFKPPQPADKWETVLDAASYPNSCYQMNEMTIAGFEGVDMWNANTPLSEDCLYLNVWSPVVTSGFSSGTSSLPLYDGIYLSKSENVVVVSMNYRLGALGFLSLPDSPIKGNFGLMDQQLALRWVADNIAAFGGDPSKVTIFGESAGSGSVGFHLLSPGSKDLFQRAVMQSGSPNAPWGTNSNDKAWANSKALVQKLGCPLSPSAKTESCLQKVKVDDFNMLQYAVVSMSFMNLPYGPVVDGTFLPLPVQDMLNHKDLPKKDVIFGLNQDEGTYFMMYGIPGFNLSGESLMTRAQFIQSMDIVLPDPVKALKETVIAHYTDWSDQYNETKNRDSIANVIADYMFVCPVSDFMQKYSARGAKTFLYWFGHHSSVNPWPEWMGAMHGYEIEFVFGLPLNASLKYTNKEVNMTRRFMKHWANFAKTGNPSTENVNWPQYTLDKMEYITLNTNDPEIGTHLRVRDCRIWNTVVPEILKLSDNLMPCSFGNVLRSNLLLSFLLLVTSVIFQL</sequence>
<dbReference type="InterPro" id="IPR002018">
    <property type="entry name" value="CarbesteraseB"/>
</dbReference>
<dbReference type="InterPro" id="IPR029058">
    <property type="entry name" value="AB_hydrolase_fold"/>
</dbReference>
<evidence type="ECO:0000313" key="22">
    <source>
        <dbReference type="Proteomes" id="UP001460270"/>
    </source>
</evidence>
<comment type="function">
    <text evidence="10">Esterase with broad substrate specificity. Contributes to the inactivation of the neurotransmitter acetylcholine. Can degrade neurotoxic organophosphate esters.</text>
</comment>
<feature type="active site" description="Charge relay system" evidence="18">
    <location>
        <position position="504"/>
    </location>
</feature>
<dbReference type="CDD" id="cd00312">
    <property type="entry name" value="Esterase_lipase"/>
    <property type="match status" value="1"/>
</dbReference>